<dbReference type="PANTHER" id="PTHR30327">
    <property type="entry name" value="UNCHARACTERIZED PROTEIN YQGE"/>
    <property type="match status" value="1"/>
</dbReference>
<dbReference type="PANTHER" id="PTHR30327:SF1">
    <property type="entry name" value="UPF0301 PROTEIN YQGE"/>
    <property type="match status" value="1"/>
</dbReference>
<sequence>MSSGFSLPSTRGRLLVAAPPLGDPNFDRSVVFMLDHNEGGALGLVINRPSEPLDIEIDAWAHLIDPRIMFRGGPVDPQALIGLGLVPTITPDGQVIESVECVEPVDLDEDPSTMETTPTKVRIFHGYAGWGPQQLDGELEMGAWIVLTALASDVFTDEPERLWRTVLARQRGEVAWLADCPADVSLN</sequence>
<dbReference type="GO" id="GO:0005829">
    <property type="term" value="C:cytosol"/>
    <property type="evidence" value="ECO:0007669"/>
    <property type="project" value="TreeGrafter"/>
</dbReference>
<dbReference type="Gene3D" id="3.40.1740.10">
    <property type="entry name" value="VC0467-like"/>
    <property type="match status" value="1"/>
</dbReference>
<dbReference type="Pfam" id="PF02622">
    <property type="entry name" value="DUF179"/>
    <property type="match status" value="1"/>
</dbReference>
<accession>A0A6J6E6U3</accession>
<reference evidence="1" key="1">
    <citation type="submission" date="2020-05" db="EMBL/GenBank/DDBJ databases">
        <authorList>
            <person name="Chiriac C."/>
            <person name="Salcher M."/>
            <person name="Ghai R."/>
            <person name="Kavagutti S V."/>
        </authorList>
    </citation>
    <scope>NUCLEOTIDE SEQUENCE</scope>
</reference>
<protein>
    <submittedName>
        <fullName evidence="1">Unannotated protein</fullName>
    </submittedName>
</protein>
<dbReference type="InterPro" id="IPR003774">
    <property type="entry name" value="AlgH-like"/>
</dbReference>
<proteinExistence type="predicted"/>
<dbReference type="AlphaFoldDB" id="A0A6J6E6U3"/>
<gene>
    <name evidence="1" type="ORF">UFOPK1722_00446</name>
</gene>
<name>A0A6J6E6U3_9ZZZZ</name>
<evidence type="ECO:0000313" key="1">
    <source>
        <dbReference type="EMBL" id="CAB4572071.1"/>
    </source>
</evidence>
<dbReference type="SUPFAM" id="SSF143456">
    <property type="entry name" value="VC0467-like"/>
    <property type="match status" value="1"/>
</dbReference>
<organism evidence="1">
    <name type="scientific">freshwater metagenome</name>
    <dbReference type="NCBI Taxonomy" id="449393"/>
    <lineage>
        <taxon>unclassified sequences</taxon>
        <taxon>metagenomes</taxon>
        <taxon>ecological metagenomes</taxon>
    </lineage>
</organism>
<dbReference type="EMBL" id="CAEZTS010000026">
    <property type="protein sequence ID" value="CAB4572071.1"/>
    <property type="molecule type" value="Genomic_DNA"/>
</dbReference>